<name>A0A415EY54_ENTCA</name>
<dbReference type="PANTHER" id="PTHR34070:SF1">
    <property type="entry name" value="DNA ALKYLATION REPAIR PROTEIN"/>
    <property type="match status" value="1"/>
</dbReference>
<dbReference type="EMBL" id="QRMZ01000001">
    <property type="protein sequence ID" value="RHK08203.1"/>
    <property type="molecule type" value="Genomic_DNA"/>
</dbReference>
<protein>
    <submittedName>
        <fullName evidence="1">DNA alkylation repair protein</fullName>
    </submittedName>
</protein>
<dbReference type="SUPFAM" id="SSF48371">
    <property type="entry name" value="ARM repeat"/>
    <property type="match status" value="1"/>
</dbReference>
<dbReference type="AlphaFoldDB" id="A0A415EY54"/>
<dbReference type="PANTHER" id="PTHR34070">
    <property type="entry name" value="ARMADILLO-TYPE FOLD"/>
    <property type="match status" value="1"/>
</dbReference>
<dbReference type="InterPro" id="IPR014825">
    <property type="entry name" value="DNA_alkylation"/>
</dbReference>
<proteinExistence type="predicted"/>
<comment type="caution">
    <text evidence="1">The sequence shown here is derived from an EMBL/GenBank/DDBJ whole genome shotgun (WGS) entry which is preliminary data.</text>
</comment>
<gene>
    <name evidence="1" type="ORF">DW084_00510</name>
</gene>
<dbReference type="CDD" id="cd07064">
    <property type="entry name" value="AlkD_like_1"/>
    <property type="match status" value="1"/>
</dbReference>
<dbReference type="InterPro" id="IPR016024">
    <property type="entry name" value="ARM-type_fold"/>
</dbReference>
<dbReference type="Pfam" id="PF08713">
    <property type="entry name" value="DNA_alkylation"/>
    <property type="match status" value="1"/>
</dbReference>
<dbReference type="Gene3D" id="1.25.40.290">
    <property type="entry name" value="ARM repeat domains"/>
    <property type="match status" value="1"/>
</dbReference>
<organism evidence="1 2">
    <name type="scientific">Enterococcus casseliflavus</name>
    <name type="common">Enterococcus flavescens</name>
    <dbReference type="NCBI Taxonomy" id="37734"/>
    <lineage>
        <taxon>Bacteria</taxon>
        <taxon>Bacillati</taxon>
        <taxon>Bacillota</taxon>
        <taxon>Bacilli</taxon>
        <taxon>Lactobacillales</taxon>
        <taxon>Enterococcaceae</taxon>
        <taxon>Enterococcus</taxon>
    </lineage>
</organism>
<accession>A0A415EY54</accession>
<evidence type="ECO:0000313" key="2">
    <source>
        <dbReference type="Proteomes" id="UP000286288"/>
    </source>
</evidence>
<dbReference type="Proteomes" id="UP000286288">
    <property type="component" value="Unassembled WGS sequence"/>
</dbReference>
<dbReference type="Gene3D" id="1.20.1660.10">
    <property type="entry name" value="Hypothetical protein (EF3068)"/>
    <property type="match status" value="1"/>
</dbReference>
<evidence type="ECO:0000313" key="1">
    <source>
        <dbReference type="EMBL" id="RHK08203.1"/>
    </source>
</evidence>
<reference evidence="1 2" key="1">
    <citation type="submission" date="2018-08" db="EMBL/GenBank/DDBJ databases">
        <title>A genome reference for cultivated species of the human gut microbiota.</title>
        <authorList>
            <person name="Zou Y."/>
            <person name="Xue W."/>
            <person name="Luo G."/>
        </authorList>
    </citation>
    <scope>NUCLEOTIDE SEQUENCE [LARGE SCALE GENOMIC DNA]</scope>
    <source>
        <strain evidence="1 2">AF48-16</strain>
    </source>
</reference>
<sequence>MTLYQVYDTMTGLADQERSEKMAAYMRHQFDFLGIPTPLRRQQEKATFKAAKQTKTVDWDFIDHCWQSSYREHQYLAIDYLVVMEPFLAAIDLAKIEQLVITKAWWDSVDALSEVVRKLVRRLPALKAEMLRWSLEENLWLRRVAILHQLLQKEQMDRPLLEEVLVNNLESSEFFINKAIGWSLRDYAKTNPQWVHDFLLRYQTSLAPLTVREASKYL</sequence>